<dbReference type="InterPro" id="IPR001650">
    <property type="entry name" value="Helicase_C-like"/>
</dbReference>
<dbReference type="GO" id="GO:0016787">
    <property type="term" value="F:hydrolase activity"/>
    <property type="evidence" value="ECO:0007669"/>
    <property type="project" value="UniProtKB-KW"/>
</dbReference>
<dbReference type="InterPro" id="IPR024590">
    <property type="entry name" value="HrpA_C"/>
</dbReference>
<dbReference type="SMART" id="SM00847">
    <property type="entry name" value="HA2"/>
    <property type="match status" value="1"/>
</dbReference>
<keyword evidence="3 7" id="KW-0347">Helicase</keyword>
<dbReference type="PANTHER" id="PTHR18934">
    <property type="entry name" value="ATP-DEPENDENT RNA HELICASE"/>
    <property type="match status" value="1"/>
</dbReference>
<dbReference type="GO" id="GO:0005524">
    <property type="term" value="F:ATP binding"/>
    <property type="evidence" value="ECO:0007669"/>
    <property type="project" value="UniProtKB-KW"/>
</dbReference>
<dbReference type="Pfam" id="PF11898">
    <property type="entry name" value="DUF3418"/>
    <property type="match status" value="1"/>
</dbReference>
<evidence type="ECO:0000313" key="7">
    <source>
        <dbReference type="EMBL" id="KFB66451.1"/>
    </source>
</evidence>
<gene>
    <name evidence="7" type="primary">hrpB</name>
    <name evidence="7" type="ORF">CAPSK01_004340</name>
</gene>
<dbReference type="PANTHER" id="PTHR18934:SF99">
    <property type="entry name" value="ATP-DEPENDENT RNA HELICASE DHX37-RELATED"/>
    <property type="match status" value="1"/>
</dbReference>
<dbReference type="EC" id="3.6.4.13" evidence="7"/>
<dbReference type="InterPro" id="IPR014001">
    <property type="entry name" value="Helicase_ATP-bd"/>
</dbReference>
<dbReference type="CDD" id="cd18791">
    <property type="entry name" value="SF2_C_RHA"/>
    <property type="match status" value="1"/>
</dbReference>
<evidence type="ECO:0000256" key="1">
    <source>
        <dbReference type="ARBA" id="ARBA00022741"/>
    </source>
</evidence>
<evidence type="ECO:0000313" key="8">
    <source>
        <dbReference type="Proteomes" id="UP000019812"/>
    </source>
</evidence>
<proteinExistence type="predicted"/>
<name>A0A084XVF7_9PROT</name>
<evidence type="ECO:0000256" key="4">
    <source>
        <dbReference type="ARBA" id="ARBA00022840"/>
    </source>
</evidence>
<dbReference type="SMART" id="SM00490">
    <property type="entry name" value="HELICc"/>
    <property type="match status" value="1"/>
</dbReference>
<dbReference type="GO" id="GO:0003724">
    <property type="term" value="F:RNA helicase activity"/>
    <property type="evidence" value="ECO:0007669"/>
    <property type="project" value="UniProtKB-EC"/>
</dbReference>
<sequence>MTPKTASSSHTRQPAKAFADCLALDQRRLRSLARDLRHLFGSKRDALQAESDRLFDRSRAAVAARRARLPRPEFADDLPVNLRRDEIRALIVRHQVVIVCGETGSGKTTQIPKICLDIGRGTTGLIGHTQPRRIAARATAARIAQELQSEFGTLVGYKIRFSDRTSPDAFIKLMTDGILLAETQGDPWLEQYDTLIIDEAHERSLNIDFLLGYLKQLLPKRRDLKLIITSATIDAERFSKHFDGAPVIEVSGRLYPVEVRYRPLQMEKEEAAPDDERDLYDAIADACDELHRVGPGDVLVFLPGEREIREAAEALRKHHPPHTEILPLFARLSAEEQSRIFKPHVGRRIVLATNVAETSLTVPGIRYVVDSGLARVKRYSYRNKVEQLQIEKIAQASANQRAGRCGRVAAGVCIRLYEEQDFALRPAFADPEIMRSSLAGVILRMKALRLGNIEDFPFIEAPLRKAISDGYQLLLELGAVNAEHALTATGQELAKMPLDPRLARMIVAARDEGCLREVLVIAAALSVQDPRERPQERQGTADAAHRKFADERSEFLSWLRLWDWYQAEFEHRKSQRKLVEACHDHFLSALRMREWREVHGQLHAVAAEHQWQENQLPATYDAIHRALLAGLLGNLGCKSEESAHYLGARGIKFLIHPGSTLQKKAGKWIVAAEISETTRLFARCVARIEPAWLEHVGAHLLKRSCFDPHWEKKAMQAIAFERITLYGIVVDARRRVNFGPLNPQAAREIFIRQALVGGEVSEEFERRWAFYQHNQQLMLEIETLEHKSRRPDVLVDDELIFAFYDRVVPAGIYSGAGFDQWRRDAERATPRLLYLQRADLMRHEAAGVTSEAFPHQLRLGGVDYELAYHFDPGSARDGVTLSVPLAQLNQIPAARCEWLVPGLLKEKVVQLVKTLPQRLRAKLVPVPDFAAEFVAQVPPSDKPLVMALIAFILQSRGLNARGWEITPDAFRPDALPAHFSLNFRLLDENGRQLGMSRSLSDLRAEWGREAKQEFSELHETPGEYSGMSDWTFGELPERMEVGVGGGQRVLGYPGLVDNGDSVSLCVFDSPEEARQAHAAGLLRLFMLQFREQQKYLEKNLPGLNQMALQFMALGTLDELRRQLIDLSFIRACLPDPWPNDAATFRARCLEAKPRLGLLAQEICRLLGQILGDWQALQKKLPAFRTFASTLQDIEGQLARLIHKRFIAETPFERLQQYPRYFQAIALRLDKLKAGGAPGAIRDARLLAEFAPLWTNYERRASVLARQGVTDARLEQFRWLLEELRVQLFAQELRTPVPVSSKRLQKMWEGL</sequence>
<dbReference type="RefSeq" id="WP_273704077.1">
    <property type="nucleotide sequence ID" value="NZ_JDSS02000043.1"/>
</dbReference>
<dbReference type="EMBL" id="JDSS02000043">
    <property type="protein sequence ID" value="KFB66451.1"/>
    <property type="molecule type" value="Genomic_DNA"/>
</dbReference>
<dbReference type="GO" id="GO:0003723">
    <property type="term" value="F:RNA binding"/>
    <property type="evidence" value="ECO:0007669"/>
    <property type="project" value="TreeGrafter"/>
</dbReference>
<dbReference type="Gene3D" id="3.40.50.300">
    <property type="entry name" value="P-loop containing nucleotide triphosphate hydrolases"/>
    <property type="match status" value="2"/>
</dbReference>
<evidence type="ECO:0000256" key="3">
    <source>
        <dbReference type="ARBA" id="ARBA00022806"/>
    </source>
</evidence>
<keyword evidence="4" id="KW-0067">ATP-binding</keyword>
<dbReference type="InterPro" id="IPR010222">
    <property type="entry name" value="RNA_helicase_HrpA"/>
</dbReference>
<dbReference type="Proteomes" id="UP000019812">
    <property type="component" value="Unassembled WGS sequence"/>
</dbReference>
<comment type="caution">
    <text evidence="7">The sequence shown here is derived from an EMBL/GenBank/DDBJ whole genome shotgun (WGS) entry which is preliminary data.</text>
</comment>
<dbReference type="Gene3D" id="1.20.120.1080">
    <property type="match status" value="1"/>
</dbReference>
<accession>A0A084XVF7</accession>
<dbReference type="Pfam" id="PF00270">
    <property type="entry name" value="DEAD"/>
    <property type="match status" value="1"/>
</dbReference>
<dbReference type="PROSITE" id="PS51192">
    <property type="entry name" value="HELICASE_ATP_BIND_1"/>
    <property type="match status" value="1"/>
</dbReference>
<dbReference type="NCBIfam" id="TIGR01967">
    <property type="entry name" value="DEAH_box_HrpA"/>
    <property type="match status" value="1"/>
</dbReference>
<keyword evidence="1" id="KW-0547">Nucleotide-binding</keyword>
<evidence type="ECO:0000256" key="2">
    <source>
        <dbReference type="ARBA" id="ARBA00022801"/>
    </source>
</evidence>
<dbReference type="Pfam" id="PF21010">
    <property type="entry name" value="HA2_C"/>
    <property type="match status" value="1"/>
</dbReference>
<dbReference type="PROSITE" id="PS51194">
    <property type="entry name" value="HELICASE_CTER"/>
    <property type="match status" value="1"/>
</dbReference>
<reference evidence="7 8" key="1">
    <citation type="submission" date="2014-07" db="EMBL/GenBank/DDBJ databases">
        <title>Expanding our view of genomic diversity in Candidatus Accumulibacter clades.</title>
        <authorList>
            <person name="Skennerton C.T."/>
            <person name="Barr J.J."/>
            <person name="Slater F.R."/>
            <person name="Bond P.L."/>
            <person name="Tyson G.W."/>
        </authorList>
    </citation>
    <scope>NUCLEOTIDE SEQUENCE [LARGE SCALE GENOMIC DNA]</scope>
    <source>
        <strain evidence="8">SK-01</strain>
    </source>
</reference>
<dbReference type="SMART" id="SM00487">
    <property type="entry name" value="DEXDc"/>
    <property type="match status" value="1"/>
</dbReference>
<dbReference type="InterPro" id="IPR011545">
    <property type="entry name" value="DEAD/DEAH_box_helicase_dom"/>
</dbReference>
<evidence type="ECO:0000259" key="6">
    <source>
        <dbReference type="PROSITE" id="PS51194"/>
    </source>
</evidence>
<feature type="domain" description="Helicase ATP-binding" evidence="5">
    <location>
        <begin position="88"/>
        <end position="251"/>
    </location>
</feature>
<dbReference type="SMART" id="SM00382">
    <property type="entry name" value="AAA"/>
    <property type="match status" value="1"/>
</dbReference>
<dbReference type="InterPro" id="IPR003593">
    <property type="entry name" value="AAA+_ATPase"/>
</dbReference>
<dbReference type="STRING" id="1457154.CAPSK01_004340"/>
<dbReference type="InterPro" id="IPR027417">
    <property type="entry name" value="P-loop_NTPase"/>
</dbReference>
<feature type="domain" description="Helicase C-terminal" evidence="6">
    <location>
        <begin position="278"/>
        <end position="449"/>
    </location>
</feature>
<keyword evidence="2 7" id="KW-0378">Hydrolase</keyword>
<protein>
    <submittedName>
        <fullName evidence="7">ATP-dependent RNA helicase HrpB</fullName>
        <ecNumber evidence="7">3.6.4.13</ecNumber>
    </submittedName>
</protein>
<dbReference type="Pfam" id="PF00271">
    <property type="entry name" value="Helicase_C"/>
    <property type="match status" value="1"/>
</dbReference>
<organism evidence="7 8">
    <name type="scientific">Candidatus Accumulibacter vicinus</name>
    <dbReference type="NCBI Taxonomy" id="2954382"/>
    <lineage>
        <taxon>Bacteria</taxon>
        <taxon>Pseudomonadati</taxon>
        <taxon>Pseudomonadota</taxon>
        <taxon>Betaproteobacteria</taxon>
        <taxon>Candidatus Accumulibacter</taxon>
    </lineage>
</organism>
<dbReference type="FunFam" id="1.20.120.1080:FF:000005">
    <property type="entry name" value="ATP-dependent helicase HrpA"/>
    <property type="match status" value="1"/>
</dbReference>
<dbReference type="FunFam" id="3.40.50.300:FF:000575">
    <property type="entry name" value="ATP-dependent helicase hrpA"/>
    <property type="match status" value="1"/>
</dbReference>
<dbReference type="Pfam" id="PF07717">
    <property type="entry name" value="OB_NTP_bind"/>
    <property type="match status" value="1"/>
</dbReference>
<dbReference type="SUPFAM" id="SSF52540">
    <property type="entry name" value="P-loop containing nucleoside triphosphate hydrolases"/>
    <property type="match status" value="1"/>
</dbReference>
<dbReference type="InterPro" id="IPR007502">
    <property type="entry name" value="Helicase-assoc_dom"/>
</dbReference>
<dbReference type="InterPro" id="IPR011709">
    <property type="entry name" value="DEAD-box_helicase_OB_fold"/>
</dbReference>
<evidence type="ECO:0000259" key="5">
    <source>
        <dbReference type="PROSITE" id="PS51192"/>
    </source>
</evidence>